<comment type="caution">
    <text evidence="1">The sequence shown here is derived from an EMBL/GenBank/DDBJ whole genome shotgun (WGS) entry which is preliminary data.</text>
</comment>
<evidence type="ECO:0000313" key="1">
    <source>
        <dbReference type="EMBL" id="KAJ6845607.1"/>
    </source>
</evidence>
<accession>A0AAX6HYJ2</accession>
<keyword evidence="2" id="KW-1185">Reference proteome</keyword>
<dbReference type="EMBL" id="JANAVB010006198">
    <property type="protein sequence ID" value="KAJ6845607.1"/>
    <property type="molecule type" value="Genomic_DNA"/>
</dbReference>
<reference evidence="1" key="2">
    <citation type="submission" date="2023-04" db="EMBL/GenBank/DDBJ databases">
        <authorList>
            <person name="Bruccoleri R.E."/>
            <person name="Oakeley E.J."/>
            <person name="Faust A.-M."/>
            <person name="Dessus-Babus S."/>
            <person name="Altorfer M."/>
            <person name="Burckhardt D."/>
            <person name="Oertli M."/>
            <person name="Naumann U."/>
            <person name="Petersen F."/>
            <person name="Wong J."/>
        </authorList>
    </citation>
    <scope>NUCLEOTIDE SEQUENCE</scope>
    <source>
        <strain evidence="1">GSM-AAB239-AS_SAM_17_03QT</strain>
        <tissue evidence="1">Leaf</tissue>
    </source>
</reference>
<evidence type="ECO:0000313" key="2">
    <source>
        <dbReference type="Proteomes" id="UP001140949"/>
    </source>
</evidence>
<gene>
    <name evidence="1" type="ORF">M6B38_287855</name>
</gene>
<name>A0AAX6HYJ2_IRIPA</name>
<reference evidence="1" key="1">
    <citation type="journal article" date="2023" name="GigaByte">
        <title>Genome assembly of the bearded iris, Iris pallida Lam.</title>
        <authorList>
            <person name="Bruccoleri R.E."/>
            <person name="Oakeley E.J."/>
            <person name="Faust A.M.E."/>
            <person name="Altorfer M."/>
            <person name="Dessus-Babus S."/>
            <person name="Burckhardt D."/>
            <person name="Oertli M."/>
            <person name="Naumann U."/>
            <person name="Petersen F."/>
            <person name="Wong J."/>
        </authorList>
    </citation>
    <scope>NUCLEOTIDE SEQUENCE</scope>
    <source>
        <strain evidence="1">GSM-AAB239-AS_SAM_17_03QT</strain>
    </source>
</reference>
<dbReference type="AlphaFoldDB" id="A0AAX6HYJ2"/>
<proteinExistence type="predicted"/>
<protein>
    <submittedName>
        <fullName evidence="1">Uncharacterized protein</fullName>
    </submittedName>
</protein>
<organism evidence="1 2">
    <name type="scientific">Iris pallida</name>
    <name type="common">Sweet iris</name>
    <dbReference type="NCBI Taxonomy" id="29817"/>
    <lineage>
        <taxon>Eukaryota</taxon>
        <taxon>Viridiplantae</taxon>
        <taxon>Streptophyta</taxon>
        <taxon>Embryophyta</taxon>
        <taxon>Tracheophyta</taxon>
        <taxon>Spermatophyta</taxon>
        <taxon>Magnoliopsida</taxon>
        <taxon>Liliopsida</taxon>
        <taxon>Asparagales</taxon>
        <taxon>Iridaceae</taxon>
        <taxon>Iridoideae</taxon>
        <taxon>Irideae</taxon>
        <taxon>Iris</taxon>
    </lineage>
</organism>
<sequence>MVAEDDGDGLDKFSVDAARSQVMAEAVEELGEVGWWFWLVIQS</sequence>
<dbReference type="Proteomes" id="UP001140949">
    <property type="component" value="Unassembled WGS sequence"/>
</dbReference>